<keyword evidence="5" id="KW-0479">Metal-binding</keyword>
<name>A0A8H4FPS8_COLGL</name>
<dbReference type="Proteomes" id="UP000613401">
    <property type="component" value="Unassembled WGS sequence"/>
</dbReference>
<dbReference type="InterPro" id="IPR036397">
    <property type="entry name" value="RNaseH_sf"/>
</dbReference>
<dbReference type="Gene3D" id="3.30.420.10">
    <property type="entry name" value="Ribonuclease H-like superfamily/Ribonuclease H"/>
    <property type="match status" value="1"/>
</dbReference>
<keyword evidence="6" id="KW-0255">Endonuclease</keyword>
<reference evidence="9" key="2">
    <citation type="submission" date="2020-03" db="EMBL/GenBank/DDBJ databases">
        <authorList>
            <person name="Fu F.-F."/>
            <person name="Chen J."/>
        </authorList>
    </citation>
    <scope>NUCLEOTIDE SEQUENCE</scope>
    <source>
        <strain evidence="9">Lc1</strain>
    </source>
</reference>
<comment type="caution">
    <text evidence="9">The sequence shown here is derived from an EMBL/GenBank/DDBJ whole genome shotgun (WGS) entry which is preliminary data.</text>
</comment>
<dbReference type="PROSITE" id="PS50879">
    <property type="entry name" value="RNASE_H_1"/>
    <property type="match status" value="1"/>
</dbReference>
<evidence type="ECO:0000256" key="4">
    <source>
        <dbReference type="ARBA" id="ARBA00022722"/>
    </source>
</evidence>
<evidence type="ECO:0000256" key="6">
    <source>
        <dbReference type="ARBA" id="ARBA00022759"/>
    </source>
</evidence>
<dbReference type="GeneID" id="69009691"/>
<keyword evidence="4" id="KW-0540">Nuclease</keyword>
<keyword evidence="7" id="KW-0378">Hydrolase</keyword>
<dbReference type="InterPro" id="IPR012337">
    <property type="entry name" value="RNaseH-like_sf"/>
</dbReference>
<dbReference type="InterPro" id="IPR002156">
    <property type="entry name" value="RNaseH_domain"/>
</dbReference>
<dbReference type="EC" id="3.1.26.4" evidence="3"/>
<evidence type="ECO:0000256" key="1">
    <source>
        <dbReference type="ARBA" id="ARBA00000077"/>
    </source>
</evidence>
<reference evidence="9" key="1">
    <citation type="journal article" date="2020" name="Phytopathology">
        <title>Genome sequence and comparative analysis of Colletotrichum gloeosporioides isolated from Liriodendron leaves.</title>
        <authorList>
            <person name="Fu F.F."/>
            <person name="Hao Z."/>
            <person name="Wang P."/>
            <person name="Lu Y."/>
            <person name="Xue L.J."/>
            <person name="Wei G."/>
            <person name="Tian Y."/>
            <person name="Baishi H."/>
            <person name="Xu H."/>
            <person name="Shi J."/>
            <person name="Cheng T."/>
            <person name="Wang G."/>
            <person name="Yi Y."/>
            <person name="Chen J."/>
        </authorList>
    </citation>
    <scope>NUCLEOTIDE SEQUENCE</scope>
    <source>
        <strain evidence="9">Lc1</strain>
    </source>
</reference>
<dbReference type="EMBL" id="WVTB01000013">
    <property type="protein sequence ID" value="KAF3810078.1"/>
    <property type="molecule type" value="Genomic_DNA"/>
</dbReference>
<dbReference type="CDD" id="cd13934">
    <property type="entry name" value="RNase_H_Dikarya_like"/>
    <property type="match status" value="1"/>
</dbReference>
<dbReference type="GO" id="GO:0004523">
    <property type="term" value="F:RNA-DNA hybrid ribonuclease activity"/>
    <property type="evidence" value="ECO:0007669"/>
    <property type="project" value="UniProtKB-EC"/>
</dbReference>
<gene>
    <name evidence="9" type="ORF">GCG54_00002529</name>
</gene>
<accession>A0A8H4FPS8</accession>
<dbReference type="GO" id="GO:0043137">
    <property type="term" value="P:DNA replication, removal of RNA primer"/>
    <property type="evidence" value="ECO:0007669"/>
    <property type="project" value="TreeGrafter"/>
</dbReference>
<feature type="domain" description="RNase H type-1" evidence="8">
    <location>
        <begin position="45"/>
        <end position="213"/>
    </location>
</feature>
<dbReference type="PANTHER" id="PTHR10642:SF26">
    <property type="entry name" value="RIBONUCLEASE H1"/>
    <property type="match status" value="1"/>
</dbReference>
<evidence type="ECO:0000256" key="7">
    <source>
        <dbReference type="ARBA" id="ARBA00022801"/>
    </source>
</evidence>
<dbReference type="SUPFAM" id="SSF53098">
    <property type="entry name" value="Ribonuclease H-like"/>
    <property type="match status" value="1"/>
</dbReference>
<dbReference type="InterPro" id="IPR050092">
    <property type="entry name" value="RNase_H"/>
</dbReference>
<evidence type="ECO:0000256" key="5">
    <source>
        <dbReference type="ARBA" id="ARBA00022723"/>
    </source>
</evidence>
<evidence type="ECO:0000256" key="3">
    <source>
        <dbReference type="ARBA" id="ARBA00012180"/>
    </source>
</evidence>
<sequence length="282" mass="31447">RYAVESEHCRYPSSIYPDLELRDFDSGFVHVRCPMTQESFNLHGHADSLVIAVDGACPHNGHGATASGIGVYFGPGNGNNLSARIPDELAGFAGHTNNRAEIYAAIVALKIARDLCDSQGAKAKYKSIVIKSDSAYVVESVGGGRNGEQAHILKWISNGFLSVKNKPVKNLMLWSELGHELVCLRKMGVSVQFWHVPRHLNRDADKLANDALREDCWLNLELVERNDRNISVASQYWWGLHEAHALSKEMALLLLTDMMEVVKRVFARNEELTKILPNLYHS</sequence>
<dbReference type="PANTHER" id="PTHR10642">
    <property type="entry name" value="RIBONUCLEASE H1"/>
    <property type="match status" value="1"/>
</dbReference>
<comment type="similarity">
    <text evidence="2">Belongs to the RNase H family.</text>
</comment>
<dbReference type="GO" id="GO:0046872">
    <property type="term" value="F:metal ion binding"/>
    <property type="evidence" value="ECO:0007669"/>
    <property type="project" value="UniProtKB-KW"/>
</dbReference>
<dbReference type="AlphaFoldDB" id="A0A8H4FPS8"/>
<evidence type="ECO:0000259" key="8">
    <source>
        <dbReference type="PROSITE" id="PS50879"/>
    </source>
</evidence>
<comment type="catalytic activity">
    <reaction evidence="1">
        <text>Endonucleolytic cleavage to 5'-phosphomonoester.</text>
        <dbReference type="EC" id="3.1.26.4"/>
    </reaction>
</comment>
<evidence type="ECO:0000256" key="2">
    <source>
        <dbReference type="ARBA" id="ARBA00005300"/>
    </source>
</evidence>
<dbReference type="Pfam" id="PF00075">
    <property type="entry name" value="RNase_H"/>
    <property type="match status" value="1"/>
</dbReference>
<feature type="non-terminal residue" evidence="9">
    <location>
        <position position="282"/>
    </location>
</feature>
<proteinExistence type="inferred from homology"/>
<dbReference type="GO" id="GO:0003676">
    <property type="term" value="F:nucleic acid binding"/>
    <property type="evidence" value="ECO:0007669"/>
    <property type="project" value="InterPro"/>
</dbReference>
<evidence type="ECO:0000313" key="9">
    <source>
        <dbReference type="EMBL" id="KAF3810078.1"/>
    </source>
</evidence>
<organism evidence="9 10">
    <name type="scientific">Colletotrichum gloeosporioides</name>
    <name type="common">Anthracnose fungus</name>
    <name type="synonym">Glomerella cingulata</name>
    <dbReference type="NCBI Taxonomy" id="474922"/>
    <lineage>
        <taxon>Eukaryota</taxon>
        <taxon>Fungi</taxon>
        <taxon>Dikarya</taxon>
        <taxon>Ascomycota</taxon>
        <taxon>Pezizomycotina</taxon>
        <taxon>Sordariomycetes</taxon>
        <taxon>Hypocreomycetidae</taxon>
        <taxon>Glomerellales</taxon>
        <taxon>Glomerellaceae</taxon>
        <taxon>Colletotrichum</taxon>
        <taxon>Colletotrichum gloeosporioides species complex</taxon>
    </lineage>
</organism>
<dbReference type="RefSeq" id="XP_045269237.1">
    <property type="nucleotide sequence ID" value="XM_045402619.1"/>
</dbReference>
<evidence type="ECO:0000313" key="10">
    <source>
        <dbReference type="Proteomes" id="UP000613401"/>
    </source>
</evidence>
<keyword evidence="10" id="KW-1185">Reference proteome</keyword>
<protein>
    <recommendedName>
        <fullName evidence="3">ribonuclease H</fullName>
        <ecNumber evidence="3">3.1.26.4</ecNumber>
    </recommendedName>
</protein>